<sequence>MADPTMSPLTQSQPNVAASTTLRCQHHLNLENLAPSPSSSEHVNRLVNSNHYISPSRPIYSDRFIPCRSSSNFALFNISMPSQSATVGSSPGDGGKEDNPSAYAALLRNALFGPQTPDKKDWGTGAARRNIFRYKTETRQSMHSPFPFGFDGLSGPGVSNVAIKAPRKVSRSPYKVLDAPALHDDFYLNLVDWSSHNVLAVGLGTCVYLWNACSSKVTKLCDLGNDDGVCSVGWAHRGTHLAVGTSNGKVQRPSVSQGLIRWTLRGFIHIFYFHKEIWDASCCKRIRAMEGHRLRVGALAWSSSMLSSGSRDKSILQRDIRAQEDFVSKLSGHKSEVCGLKWSYDNRELASGGNDNRLFVWNQHSTQPVLKYCEHTAAVKAIAWSPHLHGLLASGGGTADRCIRFWNTTTNSHLSCMDTGSQVCNLVWSKNVNELVSTHGYSQNQIIVWRYPTMSKLATLTGHTFRVLYLAISPDGQTIVTGAGDETLRFWNVFPSPKSQNTESEIGASSLGRTTIR</sequence>
<evidence type="ECO:0000256" key="7">
    <source>
        <dbReference type="PROSITE-ProRule" id="PRU00221"/>
    </source>
</evidence>
<comment type="caution">
    <text evidence="10">The sequence shown here is derived from an EMBL/GenBank/DDBJ whole genome shotgun (WGS) entry which is preliminary data.</text>
</comment>
<evidence type="ECO:0000313" key="11">
    <source>
        <dbReference type="Proteomes" id="UP001151532"/>
    </source>
</evidence>
<keyword evidence="6" id="KW-0131">Cell cycle</keyword>
<dbReference type="GO" id="GO:0010997">
    <property type="term" value="F:anaphase-promoting complex binding"/>
    <property type="evidence" value="ECO:0007669"/>
    <property type="project" value="InterPro"/>
</dbReference>
<dbReference type="PANTHER" id="PTHR19918:SF1">
    <property type="entry name" value="FIZZY-RELATED PROTEIN HOMOLOG"/>
    <property type="match status" value="1"/>
</dbReference>
<evidence type="ECO:0000256" key="5">
    <source>
        <dbReference type="ARBA" id="ARBA00022776"/>
    </source>
</evidence>
<keyword evidence="5" id="KW-0498">Mitosis</keyword>
<feature type="domain" description="CDC20/Fizzy WD40" evidence="9">
    <location>
        <begin position="276"/>
        <end position="491"/>
    </location>
</feature>
<evidence type="ECO:0000256" key="1">
    <source>
        <dbReference type="ARBA" id="ARBA00006445"/>
    </source>
</evidence>
<evidence type="ECO:0000256" key="4">
    <source>
        <dbReference type="ARBA" id="ARBA00022737"/>
    </source>
</evidence>
<dbReference type="GO" id="GO:0051301">
    <property type="term" value="P:cell division"/>
    <property type="evidence" value="ECO:0007669"/>
    <property type="project" value="UniProtKB-KW"/>
</dbReference>
<dbReference type="InterPro" id="IPR019775">
    <property type="entry name" value="WD40_repeat_CS"/>
</dbReference>
<evidence type="ECO:0000256" key="8">
    <source>
        <dbReference type="SAM" id="MobiDB-lite"/>
    </source>
</evidence>
<evidence type="ECO:0000256" key="6">
    <source>
        <dbReference type="ARBA" id="ARBA00023306"/>
    </source>
</evidence>
<keyword evidence="4" id="KW-0677">Repeat</keyword>
<dbReference type="InterPro" id="IPR011047">
    <property type="entry name" value="Quinoprotein_ADH-like_sf"/>
</dbReference>
<dbReference type="AlphaFoldDB" id="A0A9Q0QFE2"/>
<dbReference type="SMART" id="SM00320">
    <property type="entry name" value="WD40"/>
    <property type="match status" value="6"/>
</dbReference>
<reference evidence="10" key="2">
    <citation type="journal article" date="2023" name="Int. J. Mol. Sci.">
        <title>De Novo Assembly and Annotation of 11 Diverse Shrub Willow (Salix) Genomes Reveals Novel Gene Organization in Sex-Linked Regions.</title>
        <authorList>
            <person name="Hyden B."/>
            <person name="Feng K."/>
            <person name="Yates T.B."/>
            <person name="Jawdy S."/>
            <person name="Cereghino C."/>
            <person name="Smart L.B."/>
            <person name="Muchero W."/>
        </authorList>
    </citation>
    <scope>NUCLEOTIDE SEQUENCE</scope>
    <source>
        <tissue evidence="10">Shoot tip</tissue>
    </source>
</reference>
<feature type="repeat" description="WD" evidence="7">
    <location>
        <begin position="330"/>
        <end position="371"/>
    </location>
</feature>
<dbReference type="SUPFAM" id="SSF50998">
    <property type="entry name" value="Quinoprotein alcohol dehydrogenase-like"/>
    <property type="match status" value="1"/>
</dbReference>
<evidence type="ECO:0000256" key="3">
    <source>
        <dbReference type="ARBA" id="ARBA00022618"/>
    </source>
</evidence>
<dbReference type="InterPro" id="IPR001680">
    <property type="entry name" value="WD40_rpt"/>
</dbReference>
<dbReference type="InterPro" id="IPR015943">
    <property type="entry name" value="WD40/YVTN_repeat-like_dom_sf"/>
</dbReference>
<dbReference type="GO" id="GO:0031145">
    <property type="term" value="P:anaphase-promoting complex-dependent catabolic process"/>
    <property type="evidence" value="ECO:0007669"/>
    <property type="project" value="TreeGrafter"/>
</dbReference>
<name>A0A9Q0QFE2_SALPP</name>
<dbReference type="GO" id="GO:0005680">
    <property type="term" value="C:anaphase-promoting complex"/>
    <property type="evidence" value="ECO:0007669"/>
    <property type="project" value="TreeGrafter"/>
</dbReference>
<evidence type="ECO:0000256" key="2">
    <source>
        <dbReference type="ARBA" id="ARBA00022574"/>
    </source>
</evidence>
<dbReference type="PANTHER" id="PTHR19918">
    <property type="entry name" value="CELL DIVISION CYCLE 20 CDC20 FIZZY -RELATED"/>
    <property type="match status" value="1"/>
</dbReference>
<dbReference type="PROSITE" id="PS50294">
    <property type="entry name" value="WD_REPEATS_REGION"/>
    <property type="match status" value="2"/>
</dbReference>
<dbReference type="InterPro" id="IPR056150">
    <property type="entry name" value="WD40_CDC20-Fz"/>
</dbReference>
<keyword evidence="2 7" id="KW-0853">WD repeat</keyword>
<evidence type="ECO:0000313" key="10">
    <source>
        <dbReference type="EMBL" id="KAJ6705655.1"/>
    </source>
</evidence>
<dbReference type="Proteomes" id="UP001151532">
    <property type="component" value="Chromosome 3"/>
</dbReference>
<proteinExistence type="inferred from homology"/>
<comment type="similarity">
    <text evidence="1">Belongs to the WD repeat CDC20/Fizzy family.</text>
</comment>
<organism evidence="10 11">
    <name type="scientific">Salix purpurea</name>
    <name type="common">Purple osier willow</name>
    <dbReference type="NCBI Taxonomy" id="77065"/>
    <lineage>
        <taxon>Eukaryota</taxon>
        <taxon>Viridiplantae</taxon>
        <taxon>Streptophyta</taxon>
        <taxon>Embryophyta</taxon>
        <taxon>Tracheophyta</taxon>
        <taxon>Spermatophyta</taxon>
        <taxon>Magnoliopsida</taxon>
        <taxon>eudicotyledons</taxon>
        <taxon>Gunneridae</taxon>
        <taxon>Pentapetalae</taxon>
        <taxon>rosids</taxon>
        <taxon>fabids</taxon>
        <taxon>Malpighiales</taxon>
        <taxon>Salicaceae</taxon>
        <taxon>Saliceae</taxon>
        <taxon>Salix</taxon>
    </lineage>
</organism>
<dbReference type="GO" id="GO:1990757">
    <property type="term" value="F:ubiquitin ligase activator activity"/>
    <property type="evidence" value="ECO:0007669"/>
    <property type="project" value="TreeGrafter"/>
</dbReference>
<dbReference type="OrthoDB" id="10263272at2759"/>
<keyword evidence="11" id="KW-1185">Reference proteome</keyword>
<dbReference type="PROSITE" id="PS00678">
    <property type="entry name" value="WD_REPEATS_1"/>
    <property type="match status" value="1"/>
</dbReference>
<feature type="region of interest" description="Disordered" evidence="8">
    <location>
        <begin position="498"/>
        <end position="517"/>
    </location>
</feature>
<keyword evidence="3 10" id="KW-0132">Cell division</keyword>
<reference evidence="10" key="1">
    <citation type="submission" date="2022-11" db="EMBL/GenBank/DDBJ databases">
        <authorList>
            <person name="Hyden B.L."/>
            <person name="Feng K."/>
            <person name="Yates T."/>
            <person name="Jawdy S."/>
            <person name="Smart L.B."/>
            <person name="Muchero W."/>
        </authorList>
    </citation>
    <scope>NUCLEOTIDE SEQUENCE</scope>
    <source>
        <tissue evidence="10">Shoot tip</tissue>
    </source>
</reference>
<dbReference type="PROSITE" id="PS50082">
    <property type="entry name" value="WD_REPEATS_2"/>
    <property type="match status" value="2"/>
</dbReference>
<gene>
    <name evidence="10" type="ORF">OIU79_010354</name>
</gene>
<dbReference type="EMBL" id="JAPFFK010000016">
    <property type="protein sequence ID" value="KAJ6705655.1"/>
    <property type="molecule type" value="Genomic_DNA"/>
</dbReference>
<dbReference type="InterPro" id="IPR033010">
    <property type="entry name" value="Cdc20/Fizzy"/>
</dbReference>
<feature type="repeat" description="WD" evidence="7">
    <location>
        <begin position="460"/>
        <end position="493"/>
    </location>
</feature>
<accession>A0A9Q0QFE2</accession>
<protein>
    <submittedName>
        <fullName evidence="10">CELL DIVISION CYCLE 20 CDC20 FIZZY -RELATED</fullName>
    </submittedName>
</protein>
<evidence type="ECO:0000259" key="9">
    <source>
        <dbReference type="Pfam" id="PF24807"/>
    </source>
</evidence>
<dbReference type="Gene3D" id="2.130.10.10">
    <property type="entry name" value="YVTN repeat-like/Quinoprotein amine dehydrogenase"/>
    <property type="match status" value="1"/>
</dbReference>
<dbReference type="Pfam" id="PF24807">
    <property type="entry name" value="WD40_CDC20-Fz"/>
    <property type="match status" value="1"/>
</dbReference>
<dbReference type="GO" id="GO:1905786">
    <property type="term" value="P:positive regulation of anaphase-promoting complex-dependent catabolic process"/>
    <property type="evidence" value="ECO:0007669"/>
    <property type="project" value="TreeGrafter"/>
</dbReference>